<dbReference type="NCBIfam" id="TIGR00856">
    <property type="entry name" value="pyrC_dimer"/>
    <property type="match status" value="1"/>
</dbReference>
<dbReference type="SUPFAM" id="SSF51556">
    <property type="entry name" value="Metallo-dependent hydrolases"/>
    <property type="match status" value="1"/>
</dbReference>
<evidence type="ECO:0000256" key="3">
    <source>
        <dbReference type="ARBA" id="ARBA00022833"/>
    </source>
</evidence>
<dbReference type="UniPathway" id="UPA00070">
    <property type="reaction ID" value="UER00117"/>
</dbReference>
<dbReference type="GO" id="GO:0006207">
    <property type="term" value="P:'de novo' pyrimidine nucleobase biosynthetic process"/>
    <property type="evidence" value="ECO:0007669"/>
    <property type="project" value="TreeGrafter"/>
</dbReference>
<dbReference type="GO" id="GO:0044205">
    <property type="term" value="P:'de novo' UMP biosynthetic process"/>
    <property type="evidence" value="ECO:0007669"/>
    <property type="project" value="UniProtKB-UniPathway"/>
</dbReference>
<dbReference type="EC" id="3.5.2.3" evidence="5"/>
<keyword evidence="2 5" id="KW-0378">Hydrolase</keyword>
<dbReference type="CDD" id="cd01294">
    <property type="entry name" value="DHOase"/>
    <property type="match status" value="1"/>
</dbReference>
<gene>
    <name evidence="5" type="ORF">MNB_SUP05-5-499</name>
</gene>
<dbReference type="AlphaFoldDB" id="A0A1W1BGR6"/>
<reference evidence="5" key="1">
    <citation type="submission" date="2016-10" db="EMBL/GenBank/DDBJ databases">
        <authorList>
            <person name="de Groot N.N."/>
        </authorList>
    </citation>
    <scope>NUCLEOTIDE SEQUENCE</scope>
</reference>
<keyword evidence="1" id="KW-0479">Metal-binding</keyword>
<dbReference type="Gene3D" id="3.20.20.140">
    <property type="entry name" value="Metal-dependent hydrolases"/>
    <property type="match status" value="1"/>
</dbReference>
<name>A0A1W1BGR6_9ZZZZ</name>
<accession>A0A1W1BGR6</accession>
<dbReference type="PANTHER" id="PTHR43137">
    <property type="entry name" value="DIHYDROOROTASE"/>
    <property type="match status" value="1"/>
</dbReference>
<evidence type="ECO:0000256" key="2">
    <source>
        <dbReference type="ARBA" id="ARBA00022801"/>
    </source>
</evidence>
<keyword evidence="4" id="KW-0665">Pyrimidine biosynthesis</keyword>
<evidence type="ECO:0000256" key="4">
    <source>
        <dbReference type="ARBA" id="ARBA00022975"/>
    </source>
</evidence>
<keyword evidence="3" id="KW-0862">Zinc</keyword>
<organism evidence="5">
    <name type="scientific">hydrothermal vent metagenome</name>
    <dbReference type="NCBI Taxonomy" id="652676"/>
    <lineage>
        <taxon>unclassified sequences</taxon>
        <taxon>metagenomes</taxon>
        <taxon>ecological metagenomes</taxon>
    </lineage>
</organism>
<dbReference type="PIRSF" id="PIRSF001237">
    <property type="entry name" value="DHOdimr"/>
    <property type="match status" value="1"/>
</dbReference>
<evidence type="ECO:0000313" key="5">
    <source>
        <dbReference type="EMBL" id="SFV52665.1"/>
    </source>
</evidence>
<sequence length="345" mass="38947">METLTITQPDDWHLHIREGEALKSILAFTAKQMGKAIIMPNLKNPIINLEKAEKYHQEIISSLSKNSTFQPLMTIYLTNNTTIADIKYASASDIIYGAKLYPSGATTNSAKGVSDIKKIYPILEEMQKVGLPLQIHGEVVEKEIDIFDRENVFIDKTLTTIRKDFPELKIIFEHITTNEAIDFVLENNNIGATITPHHLLANRNDMLVGGIRPHYFCLPILKREKHQQALINIATSGNPKFFLGTDSAPHTIKNKENSCGCAGVFSAHAAIEFYAMVFEQQNALDKLEGFASFFGADFYNLKRNQNKITLIKENWQVPKTYSIADEIVVPFFADEQIAWKIKDIS</sequence>
<dbReference type="PROSITE" id="PS00483">
    <property type="entry name" value="DIHYDROOROTASE_2"/>
    <property type="match status" value="1"/>
</dbReference>
<evidence type="ECO:0000256" key="1">
    <source>
        <dbReference type="ARBA" id="ARBA00022723"/>
    </source>
</evidence>
<dbReference type="InterPro" id="IPR002195">
    <property type="entry name" value="Dihydroorotase_CS"/>
</dbReference>
<dbReference type="InterPro" id="IPR004721">
    <property type="entry name" value="DHOdimr"/>
</dbReference>
<dbReference type="GO" id="GO:0046872">
    <property type="term" value="F:metal ion binding"/>
    <property type="evidence" value="ECO:0007669"/>
    <property type="project" value="UniProtKB-KW"/>
</dbReference>
<dbReference type="PROSITE" id="PS00482">
    <property type="entry name" value="DIHYDROOROTASE_1"/>
    <property type="match status" value="1"/>
</dbReference>
<dbReference type="InterPro" id="IPR032466">
    <property type="entry name" value="Metal_Hydrolase"/>
</dbReference>
<proteinExistence type="inferred from homology"/>
<dbReference type="PANTHER" id="PTHR43137:SF1">
    <property type="entry name" value="DIHYDROOROTASE"/>
    <property type="match status" value="1"/>
</dbReference>
<dbReference type="GO" id="GO:0004151">
    <property type="term" value="F:dihydroorotase activity"/>
    <property type="evidence" value="ECO:0007669"/>
    <property type="project" value="UniProtKB-EC"/>
</dbReference>
<dbReference type="EMBL" id="FPHJ01000007">
    <property type="protein sequence ID" value="SFV52665.1"/>
    <property type="molecule type" value="Genomic_DNA"/>
</dbReference>
<dbReference type="GO" id="GO:0005829">
    <property type="term" value="C:cytosol"/>
    <property type="evidence" value="ECO:0007669"/>
    <property type="project" value="TreeGrafter"/>
</dbReference>
<dbReference type="HAMAP" id="MF_00219">
    <property type="entry name" value="PyrC_classII"/>
    <property type="match status" value="1"/>
</dbReference>
<protein>
    <submittedName>
        <fullName evidence="5">Dihydroorotase</fullName>
        <ecNumber evidence="5">3.5.2.3</ecNumber>
    </submittedName>
</protein>